<reference evidence="4" key="2">
    <citation type="journal article" date="2021" name="Sci. Data">
        <title>Chromosome-scale genome sequencing, assembly and annotation of six genomes from subfamily Leishmaniinae.</title>
        <authorList>
            <person name="Almutairi H."/>
            <person name="Urbaniak M.D."/>
            <person name="Bates M.D."/>
            <person name="Jariyapan N."/>
            <person name="Kwakye-Nuako G."/>
            <person name="Thomaz Soccol V."/>
            <person name="Al-Salem W.S."/>
            <person name="Dillon R.J."/>
            <person name="Bates P.A."/>
            <person name="Gatherer D."/>
        </authorList>
    </citation>
    <scope>NUCLEOTIDE SEQUENCE [LARGE SCALE GENOMIC DNA]</scope>
</reference>
<evidence type="ECO:0000313" key="3">
    <source>
        <dbReference type="EMBL" id="KAG5466938.1"/>
    </source>
</evidence>
<evidence type="ECO:0000256" key="1">
    <source>
        <dbReference type="SAM" id="Coils"/>
    </source>
</evidence>
<reference evidence="4" key="1">
    <citation type="journal article" date="2021" name="Microbiol. Resour. Announc.">
        <title>LGAAP: Leishmaniinae Genome Assembly and Annotation Pipeline.</title>
        <authorList>
            <person name="Almutairi H."/>
            <person name="Urbaniak M.D."/>
            <person name="Bates M.D."/>
            <person name="Jariyapan N."/>
            <person name="Kwakye-Nuako G."/>
            <person name="Thomaz-Soccol V."/>
            <person name="Al-Salem W.S."/>
            <person name="Dillon R.J."/>
            <person name="Bates P.A."/>
            <person name="Gatherer D."/>
        </authorList>
    </citation>
    <scope>NUCLEOTIDE SEQUENCE [LARGE SCALE GENOMIC DNA]</scope>
</reference>
<dbReference type="Proteomes" id="UP000673552">
    <property type="component" value="Unassembled WGS sequence"/>
</dbReference>
<keyword evidence="4" id="KW-1185">Reference proteome</keyword>
<keyword evidence="1" id="KW-0175">Coiled coil</keyword>
<dbReference type="AlphaFoldDB" id="A0A836GN80"/>
<dbReference type="OrthoDB" id="245890at2759"/>
<feature type="coiled-coil region" evidence="1">
    <location>
        <begin position="171"/>
        <end position="274"/>
    </location>
</feature>
<dbReference type="KEGG" id="lmat:92511253"/>
<accession>A0A836GN80</accession>
<feature type="region of interest" description="Disordered" evidence="2">
    <location>
        <begin position="677"/>
        <end position="737"/>
    </location>
</feature>
<protein>
    <submittedName>
        <fullName evidence="3">Uncharacterized protein</fullName>
    </submittedName>
</protein>
<organism evidence="3 4">
    <name type="scientific">Leishmania martiniquensis</name>
    <dbReference type="NCBI Taxonomy" id="1580590"/>
    <lineage>
        <taxon>Eukaryota</taxon>
        <taxon>Discoba</taxon>
        <taxon>Euglenozoa</taxon>
        <taxon>Kinetoplastea</taxon>
        <taxon>Metakinetoplastina</taxon>
        <taxon>Trypanosomatida</taxon>
        <taxon>Trypanosomatidae</taxon>
        <taxon>Leishmaniinae</taxon>
        <taxon>Leishmania</taxon>
    </lineage>
</organism>
<evidence type="ECO:0000313" key="4">
    <source>
        <dbReference type="Proteomes" id="UP000673552"/>
    </source>
</evidence>
<comment type="caution">
    <text evidence="3">The sequence shown here is derived from an EMBL/GenBank/DDBJ whole genome shotgun (WGS) entry which is preliminary data.</text>
</comment>
<evidence type="ECO:0000256" key="2">
    <source>
        <dbReference type="SAM" id="MobiDB-lite"/>
    </source>
</evidence>
<proteinExistence type="predicted"/>
<dbReference type="GeneID" id="92511253"/>
<sequence>MSYYIDARRDDERFTARLQEVNKELDGLLFKTSRARHELGRTAAEVRMGVPLHFYPRNASGRADLFPSTSADAPLGQPQVRDGLAQSVEPAELSPWVRAHLSSLVAPLVEAQMQQQLLSLRGSMEEVRVRQGKVEKAARDGMEQADVHRADICSAFAAAQEASKRDMEAHQNAVQRQISAYSEELQRLREDVLAVKRQRVIMDDRQEQQVREALRRQQTHMQEVLETLEHDLRRWQQMTSRSVHKEMQELQAQLRTLENHVEQIQEKLRSTSDIAANCMEEVRRLMEDAVGRSSEVRVCRRDVNRLEMLIQCSSLQTAMLTVEAGSSDDKQSGTAPNATLVVNGLIQEVARLSDSLHAMAGRVDCLDRHLRQLEVAVARGTSASCGQSTHHGSMRGVDEESLYGRSFASTCRPRYSHLWNATGVRGHRASAGFAGAPSPSAYNDSVNATPIRSGAAEEKVSATGVAFGSATQPVKVRCVPVEGHPAPACPAVSLPRTHPISASSTSTMYHIPTPQLGCSMRFEDDAGDFNTMPVPVGAARSATGVEDGGAILCSGAAGADVRVPPQDCVPPRVLPPHVAEESVTQSRRVAKPTAANSAARVIPLPDRVADPSPIVREDAVHSLARPRGASLCCASSTLSAAGAKARHLAKGFSSAAESEAAAVAEEGASLRQGVVDHEERPAVATPGSPVDSYVSDTPAAHSNDSNMTAASALKEGARDAAQYTPAKASDSESERDNQVIARFALD</sequence>
<dbReference type="RefSeq" id="XP_067174846.1">
    <property type="nucleotide sequence ID" value="XM_067318741.1"/>
</dbReference>
<gene>
    <name evidence="3" type="ORF">LSCM1_01115</name>
</gene>
<dbReference type="EMBL" id="JAFEUZ010000035">
    <property type="protein sequence ID" value="KAG5466938.1"/>
    <property type="molecule type" value="Genomic_DNA"/>
</dbReference>
<feature type="compositionally biased region" description="Polar residues" evidence="2">
    <location>
        <begin position="700"/>
        <end position="709"/>
    </location>
</feature>
<name>A0A836GN80_9TRYP</name>